<sequence>MLVKSKKIKRLSFNTFNKENMNHAIFVVKVIEKPVHLIYKECQSMEIKVKFPSLRQKNSRNELTLLLWGDHKGDFVKYYKNKDYLIIEGTLTSTGYVNVNEENEIKIIVKKLYPFLLI</sequence>
<accession>A0A7T1TV21</accession>
<gene>
    <name evidence="1" type="primary">ycf41</name>
</gene>
<evidence type="ECO:0008006" key="2">
    <source>
        <dbReference type="Google" id="ProtNLM"/>
    </source>
</evidence>
<geneLocation type="chloroplast" evidence="1"/>
<dbReference type="GeneID" id="65334635"/>
<protein>
    <recommendedName>
        <fullName evidence="2">Single-stranded DNA binding protein</fullName>
    </recommendedName>
</protein>
<keyword evidence="1" id="KW-0150">Chloroplast</keyword>
<keyword evidence="1" id="KW-0934">Plastid</keyword>
<evidence type="ECO:0000313" key="1">
    <source>
        <dbReference type="EMBL" id="QPP20505.1"/>
    </source>
</evidence>
<dbReference type="RefSeq" id="YP_010127978.1">
    <property type="nucleotide sequence ID" value="NC_056288.1"/>
</dbReference>
<dbReference type="AlphaFoldDB" id="A0A7T1TV21"/>
<reference evidence="1" key="1">
    <citation type="journal article" date="2019" name="Mitochondrial DNA Part B Resour">
        <title>Next-generation sequencing yields the complete organellar genomes of kelp Lessonia flavicans (Lessoniaceae, Phaeophyceae) from the Sub-Antarctic ecoregion of Magallanes, Chile.</title>
        <authorList>
            <person name="Bustamante D.E."/>
            <person name="Mansilla A."/>
            <person name="Calderon M.S."/>
            <person name="Rosenfeld S."/>
            <person name="Rodriguez J.P."/>
            <person name="Mendez F."/>
            <person name="Bahamonde F."/>
            <person name="Gerard K."/>
            <person name="Lopez Z."/>
            <person name="Ceroni C."/>
            <person name="Aros V."/>
            <person name="Perez C."/>
        </authorList>
    </citation>
    <scope>NUCLEOTIDE SEQUENCE</scope>
</reference>
<dbReference type="Gene3D" id="2.40.50.140">
    <property type="entry name" value="Nucleic acid-binding proteins"/>
    <property type="match status" value="1"/>
</dbReference>
<dbReference type="EMBL" id="MN561187">
    <property type="protein sequence ID" value="QPP20505.1"/>
    <property type="molecule type" value="Genomic_DNA"/>
</dbReference>
<name>A0A7T1TV21_9PHAE</name>
<dbReference type="InterPro" id="IPR012340">
    <property type="entry name" value="NA-bd_OB-fold"/>
</dbReference>
<organism evidence="1">
    <name type="scientific">Lessonia flavicans</name>
    <dbReference type="NCBI Taxonomy" id="169771"/>
    <lineage>
        <taxon>Eukaryota</taxon>
        <taxon>Sar</taxon>
        <taxon>Stramenopiles</taxon>
        <taxon>Ochrophyta</taxon>
        <taxon>PX clade</taxon>
        <taxon>Phaeophyceae</taxon>
        <taxon>Laminariales</taxon>
        <taxon>Lessoniaceae</taxon>
        <taxon>Lessonia</taxon>
    </lineage>
</organism>
<proteinExistence type="predicted"/>